<dbReference type="STRING" id="685588.A0A067SW15"/>
<dbReference type="Proteomes" id="UP000027222">
    <property type="component" value="Unassembled WGS sequence"/>
</dbReference>
<keyword evidence="3" id="KW-1185">Reference proteome</keyword>
<feature type="compositionally biased region" description="Low complexity" evidence="1">
    <location>
        <begin position="1232"/>
        <end position="1246"/>
    </location>
</feature>
<feature type="compositionally biased region" description="Polar residues" evidence="1">
    <location>
        <begin position="635"/>
        <end position="655"/>
    </location>
</feature>
<sequence>MANLSSNDPNGRLFPYTSTHVSTISALPPVSPAPPSFSNFQFKTIGQQPALLQRISAPGLDTLPYQHLDRSPSLSPDLPNVPSSSERLKPGQPSLQARLSMLDPSDYESNAMNIDLRNINPVLGRKVSTSASQKPASTISDISLENRDVDDCPPGPIPFVSNQPKTDSSRHSSAVPYNAAAPASSSSNASLSLPSNIALSPNPSSLANEPSLASLRALQMRISSAISNLRPVSITDALQLAQSAKEHCTKVNSSARQANELAQQALRSAQQSVDAARQCLAVAGSIQLRADEVMTAVEKISSAQGTKEWNDALDTLKDNSHLLEQWVRDREAQEAKRLRELKDQSEHRKQDTRGTHSNSIVPSLSSPSSTDQSNSLQSSAIGVDISDSISPPLMVEDDSATQALKREREEREERNKQIAANFQRRRLQDEIKEQAMKKEQEKFDVRAAEFAQRRAERIAAEEQEKARQEQEEKEAEIKQKALERTREEVARRASEQRALEAAMEKQKSAQLQKEQDDRIRIEEKAKRLEREQADAEQQRIVQLKLQEQQASVEAAKRIQDERAAKSGQGSPVDKIFSPTTSATSFPIISPPQAIYDCGNVVSKKTLLTGSPGRQQTGVSDRFRAPIASSDPFALPSSSMPANAPSQANTTGSVSVSIPGLSGGSQMSIDPSSVVSSSNHREEEPVTPVGHGLANTDKGRTNQVSHPLPWPRRQNGLVVPSRIAEDNKGLPESRSLSKGLGPATPTPPEKAFATDVSVDTEGSDIGNLPLLPRSLVPSISPEAQKANLRRLMDANGIPQRPTLKREADTKPLVKLEQQRQSEVPVPHYQVSTSASRDQNGAISPIKIGPPRKKTKTEPPEDIPLLSLPSPTDKEATLNQSTASSATASKPQLPDFNKDKPIVVNPAASSQNVSVASANERPPLRITVGPGGPPTVNAPLSLSPTLPRRPELPLGSAPLMSNRVPIGSDEGSRVRPDVANMDGRLQPSLQGMPDHRQRLQARAPRPMVDHYSPAAAPAAPLPSLLPSLPPALPPATITANRRPSQRQPPPWVDHYSPPRRTPEPLPTFTAYSNHPGRPPAKSKGSGSDNNSRGPSPDRALHNSRSMSSEIVPPIGRKRLRDDQDVGSPPRRRARYGDHLQPREGGHYHPGPRYPSIKAYQDEWSHTAEYGRSPSPELPQQTPLSQRIEPEPERRPPFSGYREGQPIRVSGQRYDQQNQRRQANPQPVAQGSDHPYQNNNPPTQNYRNYDSPPQLLNRFSDSTKLRGPPSDVGYHPNKGPRPRILKQNHRDYRPTQPPPLEQRIANKGSLINRLEGMQNQE</sequence>
<feature type="compositionally biased region" description="Polar residues" evidence="1">
    <location>
        <begin position="828"/>
        <end position="840"/>
    </location>
</feature>
<feature type="compositionally biased region" description="Polar residues" evidence="1">
    <location>
        <begin position="875"/>
        <end position="888"/>
    </location>
</feature>
<organism evidence="2 3">
    <name type="scientific">Galerina marginata (strain CBS 339.88)</name>
    <dbReference type="NCBI Taxonomy" id="685588"/>
    <lineage>
        <taxon>Eukaryota</taxon>
        <taxon>Fungi</taxon>
        <taxon>Dikarya</taxon>
        <taxon>Basidiomycota</taxon>
        <taxon>Agaricomycotina</taxon>
        <taxon>Agaricomycetes</taxon>
        <taxon>Agaricomycetidae</taxon>
        <taxon>Agaricales</taxon>
        <taxon>Agaricineae</taxon>
        <taxon>Strophariaceae</taxon>
        <taxon>Galerina</taxon>
    </lineage>
</organism>
<feature type="compositionally biased region" description="Low complexity" evidence="1">
    <location>
        <begin position="901"/>
        <end position="917"/>
    </location>
</feature>
<feature type="region of interest" description="Disordered" evidence="1">
    <location>
        <begin position="460"/>
        <end position="517"/>
    </location>
</feature>
<feature type="region of interest" description="Disordered" evidence="1">
    <location>
        <begin position="556"/>
        <end position="577"/>
    </location>
</feature>
<evidence type="ECO:0000313" key="2">
    <source>
        <dbReference type="EMBL" id="KDR75130.1"/>
    </source>
</evidence>
<accession>A0A067SW15</accession>
<name>A0A067SW15_GALM3</name>
<reference evidence="3" key="1">
    <citation type="journal article" date="2014" name="Proc. Natl. Acad. Sci. U.S.A.">
        <title>Extensive sampling of basidiomycete genomes demonstrates inadequacy of the white-rot/brown-rot paradigm for wood decay fungi.</title>
        <authorList>
            <person name="Riley R."/>
            <person name="Salamov A.A."/>
            <person name="Brown D.W."/>
            <person name="Nagy L.G."/>
            <person name="Floudas D."/>
            <person name="Held B.W."/>
            <person name="Levasseur A."/>
            <person name="Lombard V."/>
            <person name="Morin E."/>
            <person name="Otillar R."/>
            <person name="Lindquist E.A."/>
            <person name="Sun H."/>
            <person name="LaButti K.M."/>
            <person name="Schmutz J."/>
            <person name="Jabbour D."/>
            <person name="Luo H."/>
            <person name="Baker S.E."/>
            <person name="Pisabarro A.G."/>
            <person name="Walton J.D."/>
            <person name="Blanchette R.A."/>
            <person name="Henrissat B."/>
            <person name="Martin F."/>
            <person name="Cullen D."/>
            <person name="Hibbett D.S."/>
            <person name="Grigoriev I.V."/>
        </authorList>
    </citation>
    <scope>NUCLEOTIDE SEQUENCE [LARGE SCALE GENOMIC DNA]</scope>
    <source>
        <strain evidence="3">CBS 339.88</strain>
    </source>
</reference>
<feature type="compositionally biased region" description="Basic residues" evidence="1">
    <location>
        <begin position="1275"/>
        <end position="1284"/>
    </location>
</feature>
<feature type="region of interest" description="Disordered" evidence="1">
    <location>
        <begin position="792"/>
        <end position="1299"/>
    </location>
</feature>
<feature type="region of interest" description="Disordered" evidence="1">
    <location>
        <begin position="126"/>
        <end position="186"/>
    </location>
</feature>
<dbReference type="HOGENOM" id="CLU_261977_0_0_1"/>
<feature type="compositionally biased region" description="Basic and acidic residues" evidence="1">
    <location>
        <begin position="1132"/>
        <end position="1144"/>
    </location>
</feature>
<proteinExistence type="predicted"/>
<feature type="compositionally biased region" description="Low complexity" evidence="1">
    <location>
        <begin position="172"/>
        <end position="186"/>
    </location>
</feature>
<feature type="compositionally biased region" description="Polar residues" evidence="1">
    <location>
        <begin position="127"/>
        <end position="143"/>
    </location>
</feature>
<feature type="region of interest" description="Disordered" evidence="1">
    <location>
        <begin position="604"/>
        <end position="777"/>
    </location>
</feature>
<feature type="region of interest" description="Disordered" evidence="1">
    <location>
        <begin position="65"/>
        <end position="93"/>
    </location>
</feature>
<feature type="compositionally biased region" description="Low complexity" evidence="1">
    <location>
        <begin position="1213"/>
        <end position="1224"/>
    </location>
</feature>
<feature type="compositionally biased region" description="Polar residues" evidence="1">
    <location>
        <begin position="605"/>
        <end position="618"/>
    </location>
</feature>
<protein>
    <submittedName>
        <fullName evidence="2">Uncharacterized protein</fullName>
    </submittedName>
</protein>
<dbReference type="EMBL" id="KL142381">
    <property type="protein sequence ID" value="KDR75130.1"/>
    <property type="molecule type" value="Genomic_DNA"/>
</dbReference>
<feature type="compositionally biased region" description="Low complexity" evidence="1">
    <location>
        <begin position="1010"/>
        <end position="1024"/>
    </location>
</feature>
<dbReference type="OrthoDB" id="3068743at2759"/>
<evidence type="ECO:0000256" key="1">
    <source>
        <dbReference type="SAM" id="MobiDB-lite"/>
    </source>
</evidence>
<feature type="compositionally biased region" description="Basic and acidic residues" evidence="1">
    <location>
        <begin position="337"/>
        <end position="354"/>
    </location>
</feature>
<feature type="compositionally biased region" description="Basic and acidic residues" evidence="1">
    <location>
        <begin position="802"/>
        <end position="818"/>
    </location>
</feature>
<feature type="compositionally biased region" description="Low complexity" evidence="1">
    <location>
        <begin position="357"/>
        <end position="378"/>
    </location>
</feature>
<evidence type="ECO:0000313" key="3">
    <source>
        <dbReference type="Proteomes" id="UP000027222"/>
    </source>
</evidence>
<feature type="compositionally biased region" description="Polar residues" evidence="1">
    <location>
        <begin position="1082"/>
        <end position="1091"/>
    </location>
</feature>
<gene>
    <name evidence="2" type="ORF">GALMADRAFT_249046</name>
</gene>
<feature type="region of interest" description="Disordered" evidence="1">
    <location>
        <begin position="337"/>
        <end position="378"/>
    </location>
</feature>